<comment type="caution">
    <text evidence="2">The sequence shown here is derived from an EMBL/GenBank/DDBJ whole genome shotgun (WGS) entry which is preliminary data.</text>
</comment>
<name>A0A3E0K6H3_9BACI</name>
<feature type="compositionally biased region" description="Basic and acidic residues" evidence="1">
    <location>
        <begin position="70"/>
        <end position="80"/>
    </location>
</feature>
<evidence type="ECO:0000256" key="1">
    <source>
        <dbReference type="SAM" id="MobiDB-lite"/>
    </source>
</evidence>
<accession>A0A3E0K6H3</accession>
<dbReference type="AlphaFoldDB" id="A0A3E0K6H3"/>
<dbReference type="Proteomes" id="UP000257014">
    <property type="component" value="Unassembled WGS sequence"/>
</dbReference>
<protein>
    <submittedName>
        <fullName evidence="2">Uncharacterized protein</fullName>
    </submittedName>
</protein>
<gene>
    <name evidence="2" type="ORF">C6P37_04565</name>
</gene>
<dbReference type="EMBL" id="QEWE01000013">
    <property type="protein sequence ID" value="REJ29728.1"/>
    <property type="molecule type" value="Genomic_DNA"/>
</dbReference>
<feature type="region of interest" description="Disordered" evidence="1">
    <location>
        <begin position="61"/>
        <end position="94"/>
    </location>
</feature>
<sequence>MRRRIRIAAPDLSGRNRRKGRMGLMNVSERKKRKGWIRSDENFPERKSAGRLTQTVDRAAGSGRIPQKKCSADERRRRNEGALQKMKGDLAPIRNFRRNRSVRILKRLIPSRA</sequence>
<proteinExistence type="predicted"/>
<evidence type="ECO:0000313" key="2">
    <source>
        <dbReference type="EMBL" id="REJ29728.1"/>
    </source>
</evidence>
<evidence type="ECO:0000313" key="3">
    <source>
        <dbReference type="Proteomes" id="UP000257014"/>
    </source>
</evidence>
<reference evidence="2 3" key="1">
    <citation type="submission" date="2018-03" db="EMBL/GenBank/DDBJ databases">
        <authorList>
            <person name="Keele B.F."/>
        </authorList>
    </citation>
    <scope>NUCLEOTIDE SEQUENCE [LARGE SCALE GENOMIC DNA]</scope>
    <source>
        <strain evidence="2">ZCTH4_d</strain>
    </source>
</reference>
<organism evidence="2 3">
    <name type="scientific">Caldibacillus debilis</name>
    <dbReference type="NCBI Taxonomy" id="301148"/>
    <lineage>
        <taxon>Bacteria</taxon>
        <taxon>Bacillati</taxon>
        <taxon>Bacillota</taxon>
        <taxon>Bacilli</taxon>
        <taxon>Bacillales</taxon>
        <taxon>Bacillaceae</taxon>
        <taxon>Caldibacillus</taxon>
    </lineage>
</organism>